<dbReference type="PANTHER" id="PTHR42939">
    <property type="entry name" value="ABC TRANSPORTER ATP-BINDING PROTEIN ALBC-RELATED"/>
    <property type="match status" value="1"/>
</dbReference>
<dbReference type="EMBL" id="QUAH01000006">
    <property type="protein sequence ID" value="RFT15817.1"/>
    <property type="molecule type" value="Genomic_DNA"/>
</dbReference>
<reference evidence="5 6" key="1">
    <citation type="submission" date="2018-08" db="EMBL/GenBank/DDBJ databases">
        <title>Genome analysis of the thermophilic bacterium of the candidate phylum Aminicenantes from deep subsurface aquifer revealed its physiology and ecological role.</title>
        <authorList>
            <person name="Kadnikov V.V."/>
            <person name="Mardanov A.V."/>
            <person name="Beletsky A.V."/>
            <person name="Karnachuk O.V."/>
            <person name="Ravin N.V."/>
        </authorList>
    </citation>
    <scope>NUCLEOTIDE SEQUENCE [LARGE SCALE GENOMIC DNA]</scope>
    <source>
        <strain evidence="5">BY38</strain>
    </source>
</reference>
<dbReference type="PANTHER" id="PTHR42939:SF1">
    <property type="entry name" value="ABC TRANSPORTER ATP-BINDING PROTEIN ALBC-RELATED"/>
    <property type="match status" value="1"/>
</dbReference>
<dbReference type="Proteomes" id="UP000257323">
    <property type="component" value="Unassembled WGS sequence"/>
</dbReference>
<dbReference type="Gene3D" id="3.40.50.300">
    <property type="entry name" value="P-loop containing nucleotide triphosphate hydrolases"/>
    <property type="match status" value="1"/>
</dbReference>
<evidence type="ECO:0000313" key="6">
    <source>
        <dbReference type="Proteomes" id="UP000257323"/>
    </source>
</evidence>
<dbReference type="InterPro" id="IPR051782">
    <property type="entry name" value="ABC_Transporter_VariousFunc"/>
</dbReference>
<dbReference type="CDD" id="cd03230">
    <property type="entry name" value="ABC_DR_subfamily_A"/>
    <property type="match status" value="1"/>
</dbReference>
<dbReference type="GO" id="GO:0005524">
    <property type="term" value="F:ATP binding"/>
    <property type="evidence" value="ECO:0007669"/>
    <property type="project" value="UniProtKB-KW"/>
</dbReference>
<keyword evidence="1" id="KW-0813">Transport</keyword>
<keyword evidence="2" id="KW-0547">Nucleotide-binding</keyword>
<dbReference type="Pfam" id="PF00005">
    <property type="entry name" value="ABC_tran"/>
    <property type="match status" value="1"/>
</dbReference>
<protein>
    <submittedName>
        <fullName evidence="5">ABC transporter, ATP-binding protein</fullName>
    </submittedName>
</protein>
<dbReference type="SUPFAM" id="SSF52540">
    <property type="entry name" value="P-loop containing nucleoside triphosphate hydrolases"/>
    <property type="match status" value="1"/>
</dbReference>
<name>A0A3E2BMG1_9BACT</name>
<evidence type="ECO:0000256" key="2">
    <source>
        <dbReference type="ARBA" id="ARBA00022741"/>
    </source>
</evidence>
<dbReference type="GO" id="GO:0016887">
    <property type="term" value="F:ATP hydrolysis activity"/>
    <property type="evidence" value="ECO:0007669"/>
    <property type="project" value="InterPro"/>
</dbReference>
<proteinExistence type="predicted"/>
<sequence length="258" mass="28832">MLELKMVTKKYGYLKAVDGVSFTVRAGESVGYLGPNGAGKSTTIKMLAGLLEPTEGEIFYNGRNVWKNLVWFKQRIGYVPEEPAIYSHMSAYDYLLMVGRLRGLEDSILKRKIMGFMEIFDLSGDVHSEIASFSKGMVQKVLISAALLHDPEVLLLDEPLSGLDVTTALVVRELVRRLSAEGKLVIYSSHILEIVEKVASRVIILYQGRVQADDSVENLRQLMKLPSLEDIFNQLVKHDDPQVLSSELVALMKKGSRD</sequence>
<dbReference type="PROSITE" id="PS50893">
    <property type="entry name" value="ABC_TRANSPORTER_2"/>
    <property type="match status" value="1"/>
</dbReference>
<dbReference type="InterPro" id="IPR003593">
    <property type="entry name" value="AAA+_ATPase"/>
</dbReference>
<gene>
    <name evidence="5" type="ORF">OP8BY_2215</name>
</gene>
<dbReference type="SMART" id="SM00382">
    <property type="entry name" value="AAA"/>
    <property type="match status" value="1"/>
</dbReference>
<evidence type="ECO:0000259" key="4">
    <source>
        <dbReference type="PROSITE" id="PS50893"/>
    </source>
</evidence>
<evidence type="ECO:0000256" key="1">
    <source>
        <dbReference type="ARBA" id="ARBA00022448"/>
    </source>
</evidence>
<feature type="domain" description="ABC transporter" evidence="4">
    <location>
        <begin position="2"/>
        <end position="232"/>
    </location>
</feature>
<comment type="caution">
    <text evidence="5">The sequence shown here is derived from an EMBL/GenBank/DDBJ whole genome shotgun (WGS) entry which is preliminary data.</text>
</comment>
<accession>A0A3E2BMG1</accession>
<evidence type="ECO:0000256" key="3">
    <source>
        <dbReference type="ARBA" id="ARBA00022840"/>
    </source>
</evidence>
<keyword evidence="3 5" id="KW-0067">ATP-binding</keyword>
<evidence type="ECO:0000313" key="5">
    <source>
        <dbReference type="EMBL" id="RFT15817.1"/>
    </source>
</evidence>
<organism evidence="5 6">
    <name type="scientific">Candidatus Saccharicenans subterraneus</name>
    <dbReference type="NCBI Taxonomy" id="2508984"/>
    <lineage>
        <taxon>Bacteria</taxon>
        <taxon>Candidatus Aminicenantota</taxon>
        <taxon>Candidatus Aminicenantia</taxon>
        <taxon>Candidatus Aminicenantales</taxon>
        <taxon>Candidatus Saccharicenantaceae</taxon>
        <taxon>Candidatus Saccharicenans</taxon>
    </lineage>
</organism>
<dbReference type="InterPro" id="IPR027417">
    <property type="entry name" value="P-loop_NTPase"/>
</dbReference>
<dbReference type="AlphaFoldDB" id="A0A3E2BMG1"/>
<dbReference type="InterPro" id="IPR003439">
    <property type="entry name" value="ABC_transporter-like_ATP-bd"/>
</dbReference>